<accession>A0A4Y9ZGF3</accession>
<dbReference type="GO" id="GO:0047372">
    <property type="term" value="F:monoacylglycerol lipase activity"/>
    <property type="evidence" value="ECO:0007669"/>
    <property type="project" value="TreeGrafter"/>
</dbReference>
<keyword evidence="1" id="KW-0472">Membrane</keyword>
<dbReference type="SUPFAM" id="SSF53474">
    <property type="entry name" value="alpha/beta-Hydrolases"/>
    <property type="match status" value="1"/>
</dbReference>
<dbReference type="Proteomes" id="UP000298327">
    <property type="component" value="Unassembled WGS sequence"/>
</dbReference>
<evidence type="ECO:0000313" key="3">
    <source>
        <dbReference type="EMBL" id="TFY72878.1"/>
    </source>
</evidence>
<proteinExistence type="predicted"/>
<dbReference type="AlphaFoldDB" id="A0A4Y9ZGF3"/>
<gene>
    <name evidence="3" type="ORF">EVG20_g156</name>
</gene>
<dbReference type="STRING" id="205917.A0A4Y9ZGF3"/>
<protein>
    <recommendedName>
        <fullName evidence="2">AB hydrolase-1 domain-containing protein</fullName>
    </recommendedName>
</protein>
<dbReference type="InterPro" id="IPR000073">
    <property type="entry name" value="AB_hydrolase_1"/>
</dbReference>
<dbReference type="PANTHER" id="PTHR12277:SF194">
    <property type="entry name" value="FI04476P"/>
    <property type="match status" value="1"/>
</dbReference>
<evidence type="ECO:0000313" key="4">
    <source>
        <dbReference type="Proteomes" id="UP000298327"/>
    </source>
</evidence>
<evidence type="ECO:0000256" key="1">
    <source>
        <dbReference type="SAM" id="Phobius"/>
    </source>
</evidence>
<dbReference type="OrthoDB" id="446723at2759"/>
<keyword evidence="4" id="KW-1185">Reference proteome</keyword>
<dbReference type="InterPro" id="IPR029058">
    <property type="entry name" value="AB_hydrolase_fold"/>
</dbReference>
<comment type="caution">
    <text evidence="3">The sequence shown here is derived from an EMBL/GenBank/DDBJ whole genome shotgun (WGS) entry which is preliminary data.</text>
</comment>
<dbReference type="GO" id="GO:0006660">
    <property type="term" value="P:phosphatidylserine catabolic process"/>
    <property type="evidence" value="ECO:0007669"/>
    <property type="project" value="TreeGrafter"/>
</dbReference>
<keyword evidence="1" id="KW-1133">Transmembrane helix</keyword>
<dbReference type="GO" id="GO:0052651">
    <property type="term" value="P:monoacylglycerol catabolic process"/>
    <property type="evidence" value="ECO:0007669"/>
    <property type="project" value="TreeGrafter"/>
</dbReference>
<feature type="transmembrane region" description="Helical" evidence="1">
    <location>
        <begin position="20"/>
        <end position="39"/>
    </location>
</feature>
<keyword evidence="1" id="KW-0812">Transmembrane</keyword>
<name>A0A4Y9ZGF3_9AGAM</name>
<evidence type="ECO:0000259" key="2">
    <source>
        <dbReference type="Pfam" id="PF12697"/>
    </source>
</evidence>
<dbReference type="PANTHER" id="PTHR12277">
    <property type="entry name" value="ALPHA/BETA HYDROLASE DOMAIN-CONTAINING PROTEIN"/>
    <property type="match status" value="1"/>
</dbReference>
<dbReference type="GO" id="GO:0004622">
    <property type="term" value="F:phosphatidylcholine lysophospholipase activity"/>
    <property type="evidence" value="ECO:0007669"/>
    <property type="project" value="TreeGrafter"/>
</dbReference>
<feature type="domain" description="AB hydrolase-1" evidence="2">
    <location>
        <begin position="118"/>
        <end position="331"/>
    </location>
</feature>
<dbReference type="GO" id="GO:0005789">
    <property type="term" value="C:endoplasmic reticulum membrane"/>
    <property type="evidence" value="ECO:0007669"/>
    <property type="project" value="TreeGrafter"/>
</dbReference>
<dbReference type="EMBL" id="SEOQ01000003">
    <property type="protein sequence ID" value="TFY72878.1"/>
    <property type="molecule type" value="Genomic_DNA"/>
</dbReference>
<dbReference type="Pfam" id="PF12697">
    <property type="entry name" value="Abhydrolase_6"/>
    <property type="match status" value="1"/>
</dbReference>
<reference evidence="3 4" key="1">
    <citation type="submission" date="2019-02" db="EMBL/GenBank/DDBJ databases">
        <title>Genome sequencing of the rare red list fungi Dentipellis fragilis.</title>
        <authorList>
            <person name="Buettner E."/>
            <person name="Kellner H."/>
        </authorList>
    </citation>
    <scope>NUCLEOTIDE SEQUENCE [LARGE SCALE GENOMIC DNA]</scope>
    <source>
        <strain evidence="3 4">DSM 105465</strain>
    </source>
</reference>
<sequence length="395" mass="43992">MPQSPGHPNHGFLRRAHRFFMFMGIAYGSLLVLLTVPAVQRQVVFMHKLKIPWFGDYEHPEKSGLAPFKARNVRIQTPDNETIGAWFTVADRFYKSRAVAGPLTDDAITAALQQHPTVLFFHGNAATRVLTRRIAYYQAYSNRLGANVLAIDYRGFGDSTGTPSEEGLEIDARAAWDWLEARGARQEDILVVGNSLGTGVSVQLVSGLKSDGKKPRGMVLLAPFTSTGTLMETYNIFGVFPLFSPLKTFPFIIKLMRRFVLHRFDNLSKIAALECPILVVHAEDDWDIPFVHSETLFGAFVEPHLPALSLLPGPTWAESDELSRLQATLEQRTEARGKLVVQRDIEGLGTTETFKRNATDDTVVFLKTKWGGHDVVGLLEGVQDVMGEMFSLSIF</sequence>
<organism evidence="3 4">
    <name type="scientific">Dentipellis fragilis</name>
    <dbReference type="NCBI Taxonomy" id="205917"/>
    <lineage>
        <taxon>Eukaryota</taxon>
        <taxon>Fungi</taxon>
        <taxon>Dikarya</taxon>
        <taxon>Basidiomycota</taxon>
        <taxon>Agaricomycotina</taxon>
        <taxon>Agaricomycetes</taxon>
        <taxon>Russulales</taxon>
        <taxon>Hericiaceae</taxon>
        <taxon>Dentipellis</taxon>
    </lineage>
</organism>
<dbReference type="Gene3D" id="3.40.50.1820">
    <property type="entry name" value="alpha/beta hydrolase"/>
    <property type="match status" value="1"/>
</dbReference>